<feature type="region of interest" description="Disordered" evidence="1">
    <location>
        <begin position="1"/>
        <end position="142"/>
    </location>
</feature>
<reference evidence="3 4" key="1">
    <citation type="submission" date="2015-04" db="EMBL/GenBank/DDBJ databases">
        <title>Lasius niger genome sequencing.</title>
        <authorList>
            <person name="Konorov E.A."/>
            <person name="Nikitin M.A."/>
            <person name="Kirill M.V."/>
            <person name="Chang P."/>
        </authorList>
    </citation>
    <scope>NUCLEOTIDE SEQUENCE [LARGE SCALE GENOMIC DNA]</scope>
    <source>
        <tissue evidence="3">Whole</tissue>
    </source>
</reference>
<dbReference type="Proteomes" id="UP000036403">
    <property type="component" value="Unassembled WGS sequence"/>
</dbReference>
<dbReference type="OrthoDB" id="7555402at2759"/>
<protein>
    <submittedName>
        <fullName evidence="3">Uncharacterized protein</fullName>
    </submittedName>
</protein>
<evidence type="ECO:0000313" key="4">
    <source>
        <dbReference type="Proteomes" id="UP000036403"/>
    </source>
</evidence>
<evidence type="ECO:0000313" key="3">
    <source>
        <dbReference type="EMBL" id="KMQ87879.1"/>
    </source>
</evidence>
<organism evidence="3 4">
    <name type="scientific">Lasius niger</name>
    <name type="common">Black garden ant</name>
    <dbReference type="NCBI Taxonomy" id="67767"/>
    <lineage>
        <taxon>Eukaryota</taxon>
        <taxon>Metazoa</taxon>
        <taxon>Ecdysozoa</taxon>
        <taxon>Arthropoda</taxon>
        <taxon>Hexapoda</taxon>
        <taxon>Insecta</taxon>
        <taxon>Pterygota</taxon>
        <taxon>Neoptera</taxon>
        <taxon>Endopterygota</taxon>
        <taxon>Hymenoptera</taxon>
        <taxon>Apocrita</taxon>
        <taxon>Aculeata</taxon>
        <taxon>Formicoidea</taxon>
        <taxon>Formicidae</taxon>
        <taxon>Formicinae</taxon>
        <taxon>Lasius</taxon>
        <taxon>Lasius</taxon>
    </lineage>
</organism>
<dbReference type="EMBL" id="LBMM01009778">
    <property type="protein sequence ID" value="KMQ87879.1"/>
    <property type="molecule type" value="Genomic_DNA"/>
</dbReference>
<name>A0A0J7KCC3_LASNI</name>
<dbReference type="AlphaFoldDB" id="A0A0J7KCC3"/>
<sequence>MDRQAEIEALFGAISDESSGDEKPRPVNPPKPSAEPDIRKPAKLPRPGTSVQRSDADQRRKAIFLMSPPPPRPKRRSATTTRPTPAPGAAPPTRPTPPSRPPPFQPTPPAPTRTSICAISRPGVSSPTVTSTSAGSNSGNRTPPPILVALADGHTVAVPFYSATISRRFRATSPTGRWLIRFDRRSQPRMIRRLEDKKGVV</sequence>
<feature type="compositionally biased region" description="Low complexity" evidence="1">
    <location>
        <begin position="120"/>
        <end position="136"/>
    </location>
</feature>
<proteinExistence type="predicted"/>
<feature type="compositionally biased region" description="Pro residues" evidence="1">
    <location>
        <begin position="84"/>
        <end position="111"/>
    </location>
</feature>
<keyword evidence="4" id="KW-1185">Reference proteome</keyword>
<dbReference type="PRINTS" id="PR01217">
    <property type="entry name" value="PRICHEXTENSN"/>
</dbReference>
<gene>
    <name evidence="3" type="ORF">RF55_12719</name>
    <name evidence="2" type="ORF">RF55_12733</name>
</gene>
<evidence type="ECO:0000313" key="2">
    <source>
        <dbReference type="EMBL" id="KMQ87872.1"/>
    </source>
</evidence>
<dbReference type="PaxDb" id="67767-A0A0J7KCC3"/>
<accession>A0A0J7KCC3</accession>
<dbReference type="EMBL" id="LBMM01009792">
    <property type="protein sequence ID" value="KMQ87872.1"/>
    <property type="molecule type" value="Genomic_DNA"/>
</dbReference>
<comment type="caution">
    <text evidence="3">The sequence shown here is derived from an EMBL/GenBank/DDBJ whole genome shotgun (WGS) entry which is preliminary data.</text>
</comment>
<evidence type="ECO:0000256" key="1">
    <source>
        <dbReference type="SAM" id="MobiDB-lite"/>
    </source>
</evidence>